<dbReference type="STRING" id="509190.Cseg_1226"/>
<evidence type="ECO:0000256" key="1">
    <source>
        <dbReference type="SAM" id="SignalP"/>
    </source>
</evidence>
<sequence>MMIRKPAMAVLVLAALSLAACEDRDHDGMANPKICADFKTAPGAMAASDPATPVDECTRRWAYSLAGSRDSGEVVAEAVVAACAPVLSKWNQASLGQAAPGGGEQALSLTTGQPTNPLAEHSAFAQGRALFYVVQARAGRCKAPPVKNGVPEGL</sequence>
<organism evidence="2 3">
    <name type="scientific">Caulobacter segnis (strain ATCC 21756 / DSM 7131 / JCM 7823 / NBRC 15250 / LMG 17158 / TK0059)</name>
    <name type="common">Mycoplana segnis</name>
    <dbReference type="NCBI Taxonomy" id="509190"/>
    <lineage>
        <taxon>Bacteria</taxon>
        <taxon>Pseudomonadati</taxon>
        <taxon>Pseudomonadota</taxon>
        <taxon>Alphaproteobacteria</taxon>
        <taxon>Caulobacterales</taxon>
        <taxon>Caulobacteraceae</taxon>
        <taxon>Caulobacter</taxon>
    </lineage>
</organism>
<dbReference type="EMBL" id="CP002008">
    <property type="protein sequence ID" value="ADG09726.1"/>
    <property type="molecule type" value="Genomic_DNA"/>
</dbReference>
<dbReference type="HOGENOM" id="CLU_1701076_0_0_5"/>
<evidence type="ECO:0000313" key="3">
    <source>
        <dbReference type="Proteomes" id="UP000002629"/>
    </source>
</evidence>
<proteinExistence type="predicted"/>
<evidence type="ECO:0000313" key="2">
    <source>
        <dbReference type="EMBL" id="ADG09726.1"/>
    </source>
</evidence>
<dbReference type="RefSeq" id="WP_013078393.1">
    <property type="nucleotide sequence ID" value="NC_014100.1"/>
</dbReference>
<keyword evidence="1" id="KW-0732">Signal</keyword>
<evidence type="ECO:0008006" key="4">
    <source>
        <dbReference type="Google" id="ProtNLM"/>
    </source>
</evidence>
<dbReference type="eggNOG" id="ENOG5034AET">
    <property type="taxonomic scope" value="Bacteria"/>
</dbReference>
<dbReference type="KEGG" id="cse:Cseg_1226"/>
<dbReference type="AlphaFoldDB" id="D5VFJ4"/>
<protein>
    <recommendedName>
        <fullName evidence="4">Lipoprotein</fullName>
    </recommendedName>
</protein>
<accession>D5VFJ4</accession>
<feature type="signal peptide" evidence="1">
    <location>
        <begin position="1"/>
        <end position="20"/>
    </location>
</feature>
<dbReference type="Proteomes" id="UP000002629">
    <property type="component" value="Chromosome"/>
</dbReference>
<gene>
    <name evidence="2" type="ordered locus">Cseg_1226</name>
</gene>
<dbReference type="PROSITE" id="PS51257">
    <property type="entry name" value="PROKAR_LIPOPROTEIN"/>
    <property type="match status" value="1"/>
</dbReference>
<name>D5VFJ4_CAUST</name>
<reference evidence="3" key="1">
    <citation type="journal article" date="2011" name="J. Bacteriol.">
        <title>Genome sequences of eight morphologically diverse alphaproteobacteria.</title>
        <authorList>
            <consortium name="US DOE Joint Genome Institute"/>
            <person name="Brown P.J."/>
            <person name="Kysela D.T."/>
            <person name="Buechlein A."/>
            <person name="Hemmerich C."/>
            <person name="Brun Y.V."/>
        </authorList>
    </citation>
    <scope>NUCLEOTIDE SEQUENCE [LARGE SCALE GENOMIC DNA]</scope>
    <source>
        <strain evidence="3">ATCC 21756 / DSM 7131 / JCM 7823 / NBRC 15250 / LMG 17158 / TK0059</strain>
    </source>
</reference>
<feature type="chain" id="PRO_5003078365" description="Lipoprotein" evidence="1">
    <location>
        <begin position="21"/>
        <end position="154"/>
    </location>
</feature>